<dbReference type="Proteomes" id="UP000321570">
    <property type="component" value="Unassembled WGS sequence"/>
</dbReference>
<dbReference type="AlphaFoldDB" id="A0A0R3SRB2"/>
<evidence type="ECO:0000313" key="5">
    <source>
        <dbReference type="WBParaSite" id="HDID_0000769201-mRNA-1"/>
    </source>
</evidence>
<reference evidence="1 3" key="2">
    <citation type="submission" date="2018-11" db="EMBL/GenBank/DDBJ databases">
        <authorList>
            <consortium name="Pathogen Informatics"/>
        </authorList>
    </citation>
    <scope>NUCLEOTIDE SEQUENCE [LARGE SCALE GENOMIC DNA]</scope>
</reference>
<dbReference type="EMBL" id="UYSG01010965">
    <property type="protein sequence ID" value="VDL60008.1"/>
    <property type="molecule type" value="Genomic_DNA"/>
</dbReference>
<name>A0A0R3SRB2_HYMDI</name>
<sequence>MQSESHVSFMLRLFLNKNEEAFGRDMIVINPTPDILIPLPIANATQDIDFTDGETDQIIFTDGIDVISETPNIVNIPQHCIPTDVKVKTNFFKDSSTNSDGRDQSEVADNTNVPECAEGILGIL</sequence>
<reference evidence="2 4" key="3">
    <citation type="submission" date="2019-07" db="EMBL/GenBank/DDBJ databases">
        <authorList>
            <person name="Jastrzebski P J."/>
            <person name="Paukszto L."/>
            <person name="Jastrzebski P J."/>
        </authorList>
    </citation>
    <scope>NUCLEOTIDE SEQUENCE [LARGE SCALE GENOMIC DNA]</scope>
    <source>
        <strain evidence="2 4">WMS-il1</strain>
    </source>
</reference>
<dbReference type="EMBL" id="CABIJS010000122">
    <property type="protein sequence ID" value="VUZ43915.1"/>
    <property type="molecule type" value="Genomic_DNA"/>
</dbReference>
<evidence type="ECO:0000313" key="4">
    <source>
        <dbReference type="Proteomes" id="UP000321570"/>
    </source>
</evidence>
<reference evidence="5" key="1">
    <citation type="submission" date="2017-02" db="UniProtKB">
        <authorList>
            <consortium name="WormBaseParasite"/>
        </authorList>
    </citation>
    <scope>IDENTIFICATION</scope>
</reference>
<dbReference type="WBParaSite" id="HDID_0000769201-mRNA-1">
    <property type="protein sequence ID" value="HDID_0000769201-mRNA-1"/>
    <property type="gene ID" value="HDID_0000769201"/>
</dbReference>
<accession>A0A0R3SRB2</accession>
<evidence type="ECO:0000313" key="3">
    <source>
        <dbReference type="Proteomes" id="UP000274504"/>
    </source>
</evidence>
<evidence type="ECO:0000313" key="1">
    <source>
        <dbReference type="EMBL" id="VDL60008.1"/>
    </source>
</evidence>
<keyword evidence="4" id="KW-1185">Reference proteome</keyword>
<evidence type="ECO:0000313" key="2">
    <source>
        <dbReference type="EMBL" id="VUZ43915.1"/>
    </source>
</evidence>
<protein>
    <submittedName>
        <fullName evidence="1 5">Uncharacterized protein</fullName>
    </submittedName>
</protein>
<gene>
    <name evidence="1" type="ORF">HDID_LOCUS7690</name>
    <name evidence="2" type="ORF">WMSIL1_LOCUS4239</name>
</gene>
<organism evidence="5">
    <name type="scientific">Hymenolepis diminuta</name>
    <name type="common">Rat tapeworm</name>
    <dbReference type="NCBI Taxonomy" id="6216"/>
    <lineage>
        <taxon>Eukaryota</taxon>
        <taxon>Metazoa</taxon>
        <taxon>Spiralia</taxon>
        <taxon>Lophotrochozoa</taxon>
        <taxon>Platyhelminthes</taxon>
        <taxon>Cestoda</taxon>
        <taxon>Eucestoda</taxon>
        <taxon>Cyclophyllidea</taxon>
        <taxon>Hymenolepididae</taxon>
        <taxon>Hymenolepis</taxon>
    </lineage>
</organism>
<dbReference type="Proteomes" id="UP000274504">
    <property type="component" value="Unassembled WGS sequence"/>
</dbReference>
<proteinExistence type="predicted"/>